<feature type="non-terminal residue" evidence="1">
    <location>
        <position position="139"/>
    </location>
</feature>
<organism evidence="1">
    <name type="scientific">marine sediment metagenome</name>
    <dbReference type="NCBI Taxonomy" id="412755"/>
    <lineage>
        <taxon>unclassified sequences</taxon>
        <taxon>metagenomes</taxon>
        <taxon>ecological metagenomes</taxon>
    </lineage>
</organism>
<accession>X1KKT7</accession>
<dbReference type="EMBL" id="BARV01002289">
    <property type="protein sequence ID" value="GAH90759.1"/>
    <property type="molecule type" value="Genomic_DNA"/>
</dbReference>
<evidence type="ECO:0008006" key="2">
    <source>
        <dbReference type="Google" id="ProtNLM"/>
    </source>
</evidence>
<sequence length="139" mass="15326">MPTESQGVSNVDGGLWAGSVTRRGQRLTISNRVVTKLNFYVARYGSVGDVTYRIRKVSDDSVIASGTVSGLTTSFVWKEATLSPQVTINEAVRILVEYNAGNSSNYVRVRYQDTDVKAGEVYTLYYDGANHDLSQWDCA</sequence>
<gene>
    <name evidence="1" type="ORF">S06H3_06015</name>
</gene>
<evidence type="ECO:0000313" key="1">
    <source>
        <dbReference type="EMBL" id="GAH90759.1"/>
    </source>
</evidence>
<dbReference type="AlphaFoldDB" id="X1KKT7"/>
<reference evidence="1" key="1">
    <citation type="journal article" date="2014" name="Front. Microbiol.">
        <title>High frequency of phylogenetically diverse reductive dehalogenase-homologous genes in deep subseafloor sedimentary metagenomes.</title>
        <authorList>
            <person name="Kawai M."/>
            <person name="Futagami T."/>
            <person name="Toyoda A."/>
            <person name="Takaki Y."/>
            <person name="Nishi S."/>
            <person name="Hori S."/>
            <person name="Arai W."/>
            <person name="Tsubouchi T."/>
            <person name="Morono Y."/>
            <person name="Uchiyama I."/>
            <person name="Ito T."/>
            <person name="Fujiyama A."/>
            <person name="Inagaki F."/>
            <person name="Takami H."/>
        </authorList>
    </citation>
    <scope>NUCLEOTIDE SEQUENCE</scope>
    <source>
        <strain evidence="1">Expedition CK06-06</strain>
    </source>
</reference>
<name>X1KKT7_9ZZZZ</name>
<protein>
    <recommendedName>
        <fullName evidence="2">CBM-cenC domain-containing protein</fullName>
    </recommendedName>
</protein>
<comment type="caution">
    <text evidence="1">The sequence shown here is derived from an EMBL/GenBank/DDBJ whole genome shotgun (WGS) entry which is preliminary data.</text>
</comment>
<proteinExistence type="predicted"/>